<evidence type="ECO:0000256" key="4">
    <source>
        <dbReference type="SAM" id="SignalP"/>
    </source>
</evidence>
<dbReference type="InterPro" id="IPR035940">
    <property type="entry name" value="CAP_sf"/>
</dbReference>
<organism evidence="6 7">
    <name type="scientific">Phrynocephalus forsythii</name>
    <dbReference type="NCBI Taxonomy" id="171643"/>
    <lineage>
        <taxon>Eukaryota</taxon>
        <taxon>Metazoa</taxon>
        <taxon>Chordata</taxon>
        <taxon>Craniata</taxon>
        <taxon>Vertebrata</taxon>
        <taxon>Euteleostomi</taxon>
        <taxon>Lepidosauria</taxon>
        <taxon>Squamata</taxon>
        <taxon>Bifurcata</taxon>
        <taxon>Unidentata</taxon>
        <taxon>Episquamata</taxon>
        <taxon>Toxicofera</taxon>
        <taxon>Iguania</taxon>
        <taxon>Acrodonta</taxon>
        <taxon>Agamidae</taxon>
        <taxon>Agaminae</taxon>
        <taxon>Phrynocephalus</taxon>
    </lineage>
</organism>
<dbReference type="GO" id="GO:0005576">
    <property type="term" value="C:extracellular region"/>
    <property type="evidence" value="ECO:0007669"/>
    <property type="project" value="InterPro"/>
</dbReference>
<dbReference type="Pfam" id="PF08562">
    <property type="entry name" value="Crisp"/>
    <property type="match status" value="1"/>
</dbReference>
<dbReference type="FunFam" id="3.40.33.10:FF:000005">
    <property type="entry name" value="Cysteine-rich secretory protein 2"/>
    <property type="match status" value="1"/>
</dbReference>
<gene>
    <name evidence="6" type="ORF">JRQ81_001654</name>
</gene>
<dbReference type="OrthoDB" id="9033540at2759"/>
<dbReference type="InterPro" id="IPR013871">
    <property type="entry name" value="Cysteine_rich_secretory"/>
</dbReference>
<dbReference type="Gene3D" id="1.10.10.740">
    <property type="entry name" value="Crisp domain"/>
    <property type="match status" value="1"/>
</dbReference>
<keyword evidence="2 3" id="KW-1015">Disulfide bond</keyword>
<comment type="caution">
    <text evidence="6">The sequence shown here is derived from an EMBL/GenBank/DDBJ whole genome shotgun (WGS) entry which is preliminary data.</text>
</comment>
<feature type="chain" id="PRO_5040326411" description="ShKT domain-containing protein" evidence="4">
    <location>
        <begin position="22"/>
        <end position="235"/>
    </location>
</feature>
<dbReference type="InterPro" id="IPR042076">
    <property type="entry name" value="Crisp-like_dom"/>
</dbReference>
<dbReference type="InterPro" id="IPR018244">
    <property type="entry name" value="Allrgn_V5/Tpx1_CS"/>
</dbReference>
<dbReference type="SUPFAM" id="SSF55797">
    <property type="entry name" value="PR-1-like"/>
    <property type="match status" value="1"/>
</dbReference>
<dbReference type="Pfam" id="PF00188">
    <property type="entry name" value="CAP"/>
    <property type="match status" value="1"/>
</dbReference>
<dbReference type="SMART" id="SM00198">
    <property type="entry name" value="SCP"/>
    <property type="match status" value="1"/>
</dbReference>
<evidence type="ECO:0000256" key="3">
    <source>
        <dbReference type="PROSITE-ProRule" id="PRU01005"/>
    </source>
</evidence>
<feature type="signal peptide" evidence="4">
    <location>
        <begin position="1"/>
        <end position="21"/>
    </location>
</feature>
<comment type="caution">
    <text evidence="3">Lacks conserved residue(s) required for the propagation of feature annotation.</text>
</comment>
<feature type="disulfide bond" evidence="3">
    <location>
        <begin position="211"/>
        <end position="229"/>
    </location>
</feature>
<dbReference type="PRINTS" id="PR00837">
    <property type="entry name" value="V5TPXLIKE"/>
</dbReference>
<evidence type="ECO:0000256" key="1">
    <source>
        <dbReference type="ARBA" id="ARBA00009923"/>
    </source>
</evidence>
<dbReference type="SUPFAM" id="SSF57546">
    <property type="entry name" value="Crisp domain-like"/>
    <property type="match status" value="1"/>
</dbReference>
<evidence type="ECO:0000313" key="7">
    <source>
        <dbReference type="Proteomes" id="UP001142489"/>
    </source>
</evidence>
<dbReference type="PANTHER" id="PTHR10334">
    <property type="entry name" value="CYSTEINE-RICH SECRETORY PROTEIN-RELATED"/>
    <property type="match status" value="1"/>
</dbReference>
<dbReference type="Proteomes" id="UP001142489">
    <property type="component" value="Unassembled WGS sequence"/>
</dbReference>
<accession>A0A9Q1B9Q7</accession>
<proteinExistence type="inferred from homology"/>
<dbReference type="InterPro" id="IPR014044">
    <property type="entry name" value="CAP_dom"/>
</dbReference>
<dbReference type="InterPro" id="IPR003582">
    <property type="entry name" value="ShKT_dom"/>
</dbReference>
<dbReference type="AlphaFoldDB" id="A0A9Q1B9Q7"/>
<evidence type="ECO:0000259" key="5">
    <source>
        <dbReference type="PROSITE" id="PS51670"/>
    </source>
</evidence>
<protein>
    <recommendedName>
        <fullName evidence="5">ShKT domain-containing protein</fullName>
    </recommendedName>
</protein>
<dbReference type="PROSITE" id="PS51670">
    <property type="entry name" value="SHKT"/>
    <property type="match status" value="1"/>
</dbReference>
<keyword evidence="4" id="KW-0732">Signal</keyword>
<evidence type="ECO:0000256" key="2">
    <source>
        <dbReference type="ARBA" id="ARBA00023157"/>
    </source>
</evidence>
<dbReference type="Gene3D" id="3.40.33.10">
    <property type="entry name" value="CAP"/>
    <property type="match status" value="1"/>
</dbReference>
<reference evidence="6" key="1">
    <citation type="journal article" date="2023" name="DNA Res.">
        <title>Chromosome-level genome assembly of Phrynocephalus forsythii using third-generation DNA sequencing and Hi-C analysis.</title>
        <authorList>
            <person name="Qi Y."/>
            <person name="Zhao W."/>
            <person name="Zhao Y."/>
            <person name="Niu C."/>
            <person name="Cao S."/>
            <person name="Zhang Y."/>
        </authorList>
    </citation>
    <scope>NUCLEOTIDE SEQUENCE</scope>
    <source>
        <tissue evidence="6">Muscle</tissue>
    </source>
</reference>
<sequence>MLLHILFLLLAVMLHPSPVQGNDAILGKINDDHKEIIVNMHNAIRSDVQPPASNMMKMEWSEEAAKNAAKCIEKCSLVPSSIEDRTVQGTICGEISLQTNYPAKWESIIENFSKGYKYFKYGVGKTDPTKDVYGYTQMIWHNSNRVGCATAICPQAENKFFYLCRYCPSGNIVGQLEKPYKEGPPCGDCRNSCQDNLCSSTCSYIDVYDSCSDLILMYSCSEPFVERGCARTCKC</sequence>
<feature type="disulfide bond" evidence="3">
    <location>
        <begin position="220"/>
        <end position="233"/>
    </location>
</feature>
<keyword evidence="7" id="KW-1185">Reference proteome</keyword>
<name>A0A9Q1B9Q7_9SAUR</name>
<comment type="similarity">
    <text evidence="1">Belongs to the CRISP family.</text>
</comment>
<dbReference type="PROSITE" id="PS01010">
    <property type="entry name" value="CRISP_2"/>
    <property type="match status" value="1"/>
</dbReference>
<evidence type="ECO:0000313" key="6">
    <source>
        <dbReference type="EMBL" id="KAJ7345704.1"/>
    </source>
</evidence>
<dbReference type="InterPro" id="IPR001283">
    <property type="entry name" value="CRISP-related"/>
</dbReference>
<dbReference type="EMBL" id="JAPFRF010000001">
    <property type="protein sequence ID" value="KAJ7345704.1"/>
    <property type="molecule type" value="Genomic_DNA"/>
</dbReference>
<feature type="domain" description="ShKT" evidence="5">
    <location>
        <begin position="202"/>
        <end position="235"/>
    </location>
</feature>